<feature type="region of interest" description="Disordered" evidence="7">
    <location>
        <begin position="339"/>
        <end position="369"/>
    </location>
</feature>
<evidence type="ECO:0000256" key="5">
    <source>
        <dbReference type="ARBA" id="ARBA00022030"/>
    </source>
</evidence>
<dbReference type="InterPro" id="IPR029209">
    <property type="entry name" value="DML1/Misato_tubulin"/>
</dbReference>
<evidence type="ECO:0000313" key="11">
    <source>
        <dbReference type="Proteomes" id="UP000027920"/>
    </source>
</evidence>
<organism evidence="10 11">
    <name type="scientific">Exophiala aquamarina CBS 119918</name>
    <dbReference type="NCBI Taxonomy" id="1182545"/>
    <lineage>
        <taxon>Eukaryota</taxon>
        <taxon>Fungi</taxon>
        <taxon>Dikarya</taxon>
        <taxon>Ascomycota</taxon>
        <taxon>Pezizomycotina</taxon>
        <taxon>Eurotiomycetes</taxon>
        <taxon>Chaetothyriomycetidae</taxon>
        <taxon>Chaetothyriales</taxon>
        <taxon>Herpotrichiellaceae</taxon>
        <taxon>Exophiala</taxon>
    </lineage>
</organism>
<dbReference type="GO" id="GO:0005739">
    <property type="term" value="C:mitochondrion"/>
    <property type="evidence" value="ECO:0007669"/>
    <property type="project" value="UniProtKB-SubCell"/>
</dbReference>
<feature type="domain" description="Misato Segment II tubulin-like" evidence="8">
    <location>
        <begin position="2"/>
        <end position="114"/>
    </location>
</feature>
<dbReference type="Pfam" id="PF14881">
    <property type="entry name" value="Tubulin_3"/>
    <property type="match status" value="1"/>
</dbReference>
<comment type="function">
    <text evidence="1">Involved in the partitioning of the mitochondrial organelle and mitochondrial DNA (mtDNA) inheritance.</text>
</comment>
<comment type="subcellular location">
    <subcellularLocation>
        <location evidence="2">Mitochondrion</location>
    </subcellularLocation>
</comment>
<dbReference type="Proteomes" id="UP000027920">
    <property type="component" value="Unassembled WGS sequence"/>
</dbReference>
<evidence type="ECO:0000256" key="6">
    <source>
        <dbReference type="ARBA" id="ARBA00023128"/>
    </source>
</evidence>
<keyword evidence="11" id="KW-1185">Reference proteome</keyword>
<dbReference type="PANTHER" id="PTHR13391">
    <property type="entry name" value="MITOCHONDRIAL DISTRIBUTION REGULATOR MISATO"/>
    <property type="match status" value="1"/>
</dbReference>
<dbReference type="GeneID" id="25279061"/>
<dbReference type="InterPro" id="IPR036525">
    <property type="entry name" value="Tubulin/FtsZ_GTPase_sf"/>
</dbReference>
<evidence type="ECO:0000259" key="9">
    <source>
        <dbReference type="Pfam" id="PF14881"/>
    </source>
</evidence>
<dbReference type="Gene3D" id="3.40.50.1440">
    <property type="entry name" value="Tubulin/FtsZ, GTPase domain"/>
    <property type="match status" value="1"/>
</dbReference>
<keyword evidence="6" id="KW-0496">Mitochondrion</keyword>
<evidence type="ECO:0000256" key="1">
    <source>
        <dbReference type="ARBA" id="ARBA00003757"/>
    </source>
</evidence>
<dbReference type="GO" id="GO:0007005">
    <property type="term" value="P:mitochondrion organization"/>
    <property type="evidence" value="ECO:0007669"/>
    <property type="project" value="InterPro"/>
</dbReference>
<dbReference type="AlphaFoldDB" id="A0A072PGS4"/>
<dbReference type="SUPFAM" id="SSF52490">
    <property type="entry name" value="Tubulin nucleotide-binding domain-like"/>
    <property type="match status" value="1"/>
</dbReference>
<dbReference type="RefSeq" id="XP_013261874.1">
    <property type="nucleotide sequence ID" value="XM_013406420.1"/>
</dbReference>
<dbReference type="InterPro" id="IPR019605">
    <property type="entry name" value="Misato_II_tubulin-like"/>
</dbReference>
<proteinExistence type="inferred from homology"/>
<dbReference type="CDD" id="cd06060">
    <property type="entry name" value="misato"/>
    <property type="match status" value="1"/>
</dbReference>
<comment type="similarity">
    <text evidence="3">Belongs to the misato family.</text>
</comment>
<dbReference type="OrthoDB" id="271881at2759"/>
<dbReference type="VEuPathDB" id="FungiDB:A1O9_04128"/>
<feature type="domain" description="DML1/Misato tubulin" evidence="9">
    <location>
        <begin position="119"/>
        <end position="302"/>
    </location>
</feature>
<dbReference type="Pfam" id="PF10644">
    <property type="entry name" value="Misat_Tub_SegII"/>
    <property type="match status" value="1"/>
</dbReference>
<sequence length="516" mass="58495">MHEIVTIQLGQRSNYLGTHFWNIQESYFTYSEHERSIIDHDVHFRPGLGNDNSETFTPRAVIYDLKGGFGTLRKYNALYGIQDESNPAQGLWEGATLIQNEPTIELSEYQKKLEGGLPTPQLRASDVRYWSDFNRVYFHPRSIVQLNDYELNSELMPFENWSNGEDLFQNLDREFDLIDRDIRPFVEECDQMQGFQLLTGVDDAWGGFAAKYLDNLRDEYGKTSIWVWGLEDQSRVVRQKQQLRSCNSARSLRSLGQQASAFIRLAAPPANLPNYVNLLDNSDWATTALLSAGLESSTLPTRFNATTRKRGSLTLFEDILNTNGNQKLFELHASVNNFSKGSGGQPNGNDRILNGGGNPGVHTDPMPSPLDIDYSPSSNAILASRSFHVFGQVESERDRLESNLRTSSLAPEDRLRRRLNKESVVEIFQTDLQYPILDTFPERLFQTQRQDQGALDITAALVCTSATKNKVIDLRDATFRLVQIDERESLYNDLTEVAQNYSIGWESGSDTGNDDD</sequence>
<protein>
    <recommendedName>
        <fullName evidence="4">Protein DML1</fullName>
    </recommendedName>
    <alternativeName>
        <fullName evidence="5">Protein dml1</fullName>
    </alternativeName>
</protein>
<evidence type="ECO:0000256" key="2">
    <source>
        <dbReference type="ARBA" id="ARBA00004173"/>
    </source>
</evidence>
<evidence type="ECO:0000313" key="10">
    <source>
        <dbReference type="EMBL" id="KEF59284.1"/>
    </source>
</evidence>
<accession>A0A072PGS4</accession>
<evidence type="ECO:0000256" key="4">
    <source>
        <dbReference type="ARBA" id="ARBA00014097"/>
    </source>
</evidence>
<dbReference type="STRING" id="1182545.A0A072PGS4"/>
<name>A0A072PGS4_9EURO</name>
<gene>
    <name evidence="10" type="ORF">A1O9_04128</name>
</gene>
<dbReference type="PANTHER" id="PTHR13391:SF0">
    <property type="entry name" value="PROTEIN MISATO HOMOLOG 1"/>
    <property type="match status" value="1"/>
</dbReference>
<evidence type="ECO:0000256" key="3">
    <source>
        <dbReference type="ARBA" id="ARBA00008507"/>
    </source>
</evidence>
<evidence type="ECO:0000256" key="7">
    <source>
        <dbReference type="SAM" id="MobiDB-lite"/>
    </source>
</evidence>
<dbReference type="InterPro" id="IPR049942">
    <property type="entry name" value="DML1/Misato"/>
</dbReference>
<reference evidence="10 11" key="1">
    <citation type="submission" date="2013-03" db="EMBL/GenBank/DDBJ databases">
        <title>The Genome Sequence of Exophiala aquamarina CBS 119918.</title>
        <authorList>
            <consortium name="The Broad Institute Genomics Platform"/>
            <person name="Cuomo C."/>
            <person name="de Hoog S."/>
            <person name="Gorbushina A."/>
            <person name="Walker B."/>
            <person name="Young S.K."/>
            <person name="Zeng Q."/>
            <person name="Gargeya S."/>
            <person name="Fitzgerald M."/>
            <person name="Haas B."/>
            <person name="Abouelleil A."/>
            <person name="Allen A.W."/>
            <person name="Alvarado L."/>
            <person name="Arachchi H.M."/>
            <person name="Berlin A.M."/>
            <person name="Chapman S.B."/>
            <person name="Gainer-Dewar J."/>
            <person name="Goldberg J."/>
            <person name="Griggs A."/>
            <person name="Gujja S."/>
            <person name="Hansen M."/>
            <person name="Howarth C."/>
            <person name="Imamovic A."/>
            <person name="Ireland A."/>
            <person name="Larimer J."/>
            <person name="McCowan C."/>
            <person name="Murphy C."/>
            <person name="Pearson M."/>
            <person name="Poon T.W."/>
            <person name="Priest M."/>
            <person name="Roberts A."/>
            <person name="Saif S."/>
            <person name="Shea T."/>
            <person name="Sisk P."/>
            <person name="Sykes S."/>
            <person name="Wortman J."/>
            <person name="Nusbaum C."/>
            <person name="Birren B."/>
        </authorList>
    </citation>
    <scope>NUCLEOTIDE SEQUENCE [LARGE SCALE GENOMIC DNA]</scope>
    <source>
        <strain evidence="10 11">CBS 119918</strain>
    </source>
</reference>
<comment type="caution">
    <text evidence="10">The sequence shown here is derived from an EMBL/GenBank/DDBJ whole genome shotgun (WGS) entry which is preliminary data.</text>
</comment>
<evidence type="ECO:0000259" key="8">
    <source>
        <dbReference type="Pfam" id="PF10644"/>
    </source>
</evidence>
<dbReference type="HOGENOM" id="CLU_022511_2_0_1"/>
<dbReference type="EMBL" id="AMGV01000003">
    <property type="protein sequence ID" value="KEF59284.1"/>
    <property type="molecule type" value="Genomic_DNA"/>
</dbReference>